<keyword evidence="7 14" id="KW-0418">Kinase</keyword>
<evidence type="ECO:0000256" key="12">
    <source>
        <dbReference type="SAM" id="Phobius"/>
    </source>
</evidence>
<keyword evidence="9 12" id="KW-1133">Transmembrane helix</keyword>
<dbReference type="GO" id="GO:0000155">
    <property type="term" value="F:phosphorelay sensor kinase activity"/>
    <property type="evidence" value="ECO:0007669"/>
    <property type="project" value="InterPro"/>
</dbReference>
<dbReference type="SMART" id="SM00304">
    <property type="entry name" value="HAMP"/>
    <property type="match status" value="1"/>
</dbReference>
<evidence type="ECO:0000256" key="6">
    <source>
        <dbReference type="ARBA" id="ARBA00022741"/>
    </source>
</evidence>
<keyword evidence="5 12" id="KW-0812">Transmembrane</keyword>
<dbReference type="SMART" id="SM00387">
    <property type="entry name" value="HATPase_c"/>
    <property type="match status" value="1"/>
</dbReference>
<evidence type="ECO:0000256" key="5">
    <source>
        <dbReference type="ARBA" id="ARBA00022692"/>
    </source>
</evidence>
<feature type="transmembrane region" description="Helical" evidence="12">
    <location>
        <begin position="299"/>
        <end position="319"/>
    </location>
</feature>
<evidence type="ECO:0000256" key="1">
    <source>
        <dbReference type="ARBA" id="ARBA00004651"/>
    </source>
</evidence>
<dbReference type="GO" id="GO:0005886">
    <property type="term" value="C:plasma membrane"/>
    <property type="evidence" value="ECO:0007669"/>
    <property type="project" value="UniProtKB-SubCell"/>
</dbReference>
<evidence type="ECO:0000256" key="10">
    <source>
        <dbReference type="ARBA" id="ARBA00023012"/>
    </source>
</evidence>
<keyword evidence="3" id="KW-0597">Phosphoprotein</keyword>
<dbReference type="InterPro" id="IPR010559">
    <property type="entry name" value="Sig_transdc_His_kin_internal"/>
</dbReference>
<dbReference type="RefSeq" id="WP_212697627.1">
    <property type="nucleotide sequence ID" value="NZ_CP058649.1"/>
</dbReference>
<accession>A0A8J8MIB5</accession>
<dbReference type="InterPro" id="IPR050640">
    <property type="entry name" value="Bact_2-comp_sensor_kinase"/>
</dbReference>
<protein>
    <submittedName>
        <fullName evidence="14">Histidine kinase</fullName>
    </submittedName>
</protein>
<dbReference type="Pfam" id="PF00672">
    <property type="entry name" value="HAMP"/>
    <property type="match status" value="1"/>
</dbReference>
<dbReference type="Pfam" id="PF06580">
    <property type="entry name" value="His_kinase"/>
    <property type="match status" value="1"/>
</dbReference>
<dbReference type="PROSITE" id="PS50885">
    <property type="entry name" value="HAMP"/>
    <property type="match status" value="1"/>
</dbReference>
<evidence type="ECO:0000313" key="15">
    <source>
        <dbReference type="Proteomes" id="UP000683246"/>
    </source>
</evidence>
<dbReference type="AlphaFoldDB" id="A0A8J8MIB5"/>
<keyword evidence="8" id="KW-0067">ATP-binding</keyword>
<gene>
    <name evidence="14" type="ORF">HZI73_07465</name>
</gene>
<organism evidence="14 15">
    <name type="scientific">Vallitalea pronyensis</name>
    <dbReference type="NCBI Taxonomy" id="1348613"/>
    <lineage>
        <taxon>Bacteria</taxon>
        <taxon>Bacillati</taxon>
        <taxon>Bacillota</taxon>
        <taxon>Clostridia</taxon>
        <taxon>Lachnospirales</taxon>
        <taxon>Vallitaleaceae</taxon>
        <taxon>Vallitalea</taxon>
    </lineage>
</organism>
<dbReference type="GO" id="GO:0005524">
    <property type="term" value="F:ATP binding"/>
    <property type="evidence" value="ECO:0007669"/>
    <property type="project" value="UniProtKB-KW"/>
</dbReference>
<dbReference type="InterPro" id="IPR003594">
    <property type="entry name" value="HATPase_dom"/>
</dbReference>
<evidence type="ECO:0000256" key="7">
    <source>
        <dbReference type="ARBA" id="ARBA00022777"/>
    </source>
</evidence>
<keyword evidence="11 12" id="KW-0472">Membrane</keyword>
<dbReference type="InterPro" id="IPR036890">
    <property type="entry name" value="HATPase_C_sf"/>
</dbReference>
<name>A0A8J8MIB5_9FIRM</name>
<evidence type="ECO:0000256" key="3">
    <source>
        <dbReference type="ARBA" id="ARBA00022553"/>
    </source>
</evidence>
<evidence type="ECO:0000256" key="4">
    <source>
        <dbReference type="ARBA" id="ARBA00022679"/>
    </source>
</evidence>
<evidence type="ECO:0000256" key="8">
    <source>
        <dbReference type="ARBA" id="ARBA00022840"/>
    </source>
</evidence>
<dbReference type="SUPFAM" id="SSF158472">
    <property type="entry name" value="HAMP domain-like"/>
    <property type="match status" value="1"/>
</dbReference>
<dbReference type="CDD" id="cd06225">
    <property type="entry name" value="HAMP"/>
    <property type="match status" value="1"/>
</dbReference>
<dbReference type="InterPro" id="IPR003660">
    <property type="entry name" value="HAMP_dom"/>
</dbReference>
<dbReference type="PANTHER" id="PTHR34220:SF11">
    <property type="entry name" value="SENSOR PROTEIN KINASE HPTS"/>
    <property type="match status" value="1"/>
</dbReference>
<keyword evidence="15" id="KW-1185">Reference proteome</keyword>
<dbReference type="SUPFAM" id="SSF55874">
    <property type="entry name" value="ATPase domain of HSP90 chaperone/DNA topoisomerase II/histidine kinase"/>
    <property type="match status" value="1"/>
</dbReference>
<dbReference type="Gene3D" id="3.30.565.10">
    <property type="entry name" value="Histidine kinase-like ATPase, C-terminal domain"/>
    <property type="match status" value="1"/>
</dbReference>
<proteinExistence type="predicted"/>
<dbReference type="Proteomes" id="UP000683246">
    <property type="component" value="Chromosome"/>
</dbReference>
<keyword evidence="6" id="KW-0547">Nucleotide-binding</keyword>
<dbReference type="Gene3D" id="6.10.340.10">
    <property type="match status" value="1"/>
</dbReference>
<dbReference type="PANTHER" id="PTHR34220">
    <property type="entry name" value="SENSOR HISTIDINE KINASE YPDA"/>
    <property type="match status" value="1"/>
</dbReference>
<keyword evidence="2" id="KW-1003">Cell membrane</keyword>
<dbReference type="Pfam" id="PF02518">
    <property type="entry name" value="HATPase_c"/>
    <property type="match status" value="1"/>
</dbReference>
<dbReference type="EMBL" id="CP058649">
    <property type="protein sequence ID" value="QUI22149.1"/>
    <property type="molecule type" value="Genomic_DNA"/>
</dbReference>
<evidence type="ECO:0000256" key="11">
    <source>
        <dbReference type="ARBA" id="ARBA00023136"/>
    </source>
</evidence>
<evidence type="ECO:0000259" key="13">
    <source>
        <dbReference type="PROSITE" id="PS50885"/>
    </source>
</evidence>
<evidence type="ECO:0000313" key="14">
    <source>
        <dbReference type="EMBL" id="QUI22149.1"/>
    </source>
</evidence>
<reference evidence="14" key="1">
    <citation type="submission" date="2020-07" db="EMBL/GenBank/DDBJ databases">
        <title>Vallitalea pronyensis genome.</title>
        <authorList>
            <person name="Postec A."/>
        </authorList>
    </citation>
    <scope>NUCLEOTIDE SEQUENCE</scope>
    <source>
        <strain evidence="14">FatNI3</strain>
    </source>
</reference>
<keyword evidence="10" id="KW-0902">Two-component regulatory system</keyword>
<keyword evidence="4" id="KW-0808">Transferase</keyword>
<dbReference type="KEGG" id="vpy:HZI73_07465"/>
<comment type="subcellular location">
    <subcellularLocation>
        <location evidence="1">Cell membrane</location>
        <topology evidence="1">Multi-pass membrane protein</topology>
    </subcellularLocation>
</comment>
<feature type="domain" description="HAMP" evidence="13">
    <location>
        <begin position="323"/>
        <end position="375"/>
    </location>
</feature>
<sequence length="593" mass="68762">MKWKKSSIKGRLFITFMITLALPVFASSFYMYTYSKKVVKELMIEAIEQTFRESRKNIASYFDRVNQASHNIYKSQFRGKSLTTVIKTHYDMESDWFFMDAISTIKDFEESIFQIYLYMENINRAFLFRDYMMANTIINEGYAYDTDVEACVISLHPTRDYHIPHMINKHKHVISFVRNIYEVPKDTQIGQLVIDLDVDIFDVLLKDLYDASSESFYLINQSDAQIWYASDPTLIGQSLNASLLNASLTHIEKGVYNFPWSEDAFEGICVIETIEKPYMNLMMIKQIPVNKIDGKINEMLHFIIILLVLIIIVSIVSSLRNSFYFTKPIQRLLEAIKQVNNGHLDTVAVMERKDEFGELEEHFNHMMHSINEHIELEYKLKIENTTTELKALQSQINSHFMNNVLQSIGTEAIKSHNRKVYDLIVQLGNMMNYSMRNQDQIVQISDELDYCQNYLSLQAHRFNQGIGYHIEVDDDMTDVNVPKMILQPIVENCFVHGFREAKNLGRIIITVIKMASNCILDVADNGRGLDEDMIKQLNQGFKAVIGHKQHHESIGLLNIAKRLHYHYGDKSMLSVSHNKYGGLTVRITIPLGR</sequence>
<evidence type="ECO:0000256" key="9">
    <source>
        <dbReference type="ARBA" id="ARBA00022989"/>
    </source>
</evidence>
<evidence type="ECO:0000256" key="2">
    <source>
        <dbReference type="ARBA" id="ARBA00022475"/>
    </source>
</evidence>